<keyword evidence="8" id="KW-1185">Reference proteome</keyword>
<organism evidence="7 8">
    <name type="scientific">Quillaja saponaria</name>
    <name type="common">Soap bark tree</name>
    <dbReference type="NCBI Taxonomy" id="32244"/>
    <lineage>
        <taxon>Eukaryota</taxon>
        <taxon>Viridiplantae</taxon>
        <taxon>Streptophyta</taxon>
        <taxon>Embryophyta</taxon>
        <taxon>Tracheophyta</taxon>
        <taxon>Spermatophyta</taxon>
        <taxon>Magnoliopsida</taxon>
        <taxon>eudicotyledons</taxon>
        <taxon>Gunneridae</taxon>
        <taxon>Pentapetalae</taxon>
        <taxon>rosids</taxon>
        <taxon>fabids</taxon>
        <taxon>Fabales</taxon>
        <taxon>Quillajaceae</taxon>
        <taxon>Quillaja</taxon>
    </lineage>
</organism>
<dbReference type="PRINTS" id="PR00367">
    <property type="entry name" value="ETHRSPELEMNT"/>
</dbReference>
<dbReference type="SMART" id="SM00380">
    <property type="entry name" value="AP2"/>
    <property type="match status" value="1"/>
</dbReference>
<dbReference type="PANTHER" id="PTHR31194:SF202">
    <property type="entry name" value="ETHYLENE-RESPONSIVE TRANSCRIPTION FACTOR ERF070"/>
    <property type="match status" value="1"/>
</dbReference>
<gene>
    <name evidence="7" type="ORF">O6P43_005084</name>
</gene>
<comment type="subcellular location">
    <subcellularLocation>
        <location evidence="1">Nucleus</location>
    </subcellularLocation>
</comment>
<proteinExistence type="predicted"/>
<dbReference type="GO" id="GO:0005634">
    <property type="term" value="C:nucleus"/>
    <property type="evidence" value="ECO:0007669"/>
    <property type="project" value="UniProtKB-SubCell"/>
</dbReference>
<dbReference type="InterPro" id="IPR050913">
    <property type="entry name" value="AP2/ERF_ERF"/>
</dbReference>
<evidence type="ECO:0000256" key="1">
    <source>
        <dbReference type="ARBA" id="ARBA00004123"/>
    </source>
</evidence>
<feature type="domain" description="AP2/ERF" evidence="6">
    <location>
        <begin position="59"/>
        <end position="123"/>
    </location>
</feature>
<reference evidence="7" key="1">
    <citation type="journal article" date="2023" name="Science">
        <title>Elucidation of the pathway for biosynthesis of saponin adjuvants from the soapbark tree.</title>
        <authorList>
            <person name="Reed J."/>
            <person name="Orme A."/>
            <person name="El-Demerdash A."/>
            <person name="Owen C."/>
            <person name="Martin L.B.B."/>
            <person name="Misra R.C."/>
            <person name="Kikuchi S."/>
            <person name="Rejzek M."/>
            <person name="Martin A.C."/>
            <person name="Harkess A."/>
            <person name="Leebens-Mack J."/>
            <person name="Louveau T."/>
            <person name="Stephenson M.J."/>
            <person name="Osbourn A."/>
        </authorList>
    </citation>
    <scope>NUCLEOTIDE SEQUENCE</scope>
    <source>
        <strain evidence="7">S10</strain>
    </source>
</reference>
<keyword evidence="3" id="KW-0238">DNA-binding</keyword>
<dbReference type="Pfam" id="PF00847">
    <property type="entry name" value="AP2"/>
    <property type="match status" value="1"/>
</dbReference>
<dbReference type="KEGG" id="qsa:O6P43_005084"/>
<name>A0AAD7Q5A1_QUISA</name>
<dbReference type="InterPro" id="IPR036955">
    <property type="entry name" value="AP2/ERF_dom_sf"/>
</dbReference>
<evidence type="ECO:0000313" key="8">
    <source>
        <dbReference type="Proteomes" id="UP001163823"/>
    </source>
</evidence>
<comment type="caution">
    <text evidence="7">The sequence shown here is derived from an EMBL/GenBank/DDBJ whole genome shotgun (WGS) entry which is preliminary data.</text>
</comment>
<dbReference type="PROSITE" id="PS51032">
    <property type="entry name" value="AP2_ERF"/>
    <property type="match status" value="1"/>
</dbReference>
<dbReference type="InterPro" id="IPR001471">
    <property type="entry name" value="AP2/ERF_dom"/>
</dbReference>
<dbReference type="GO" id="GO:0003700">
    <property type="term" value="F:DNA-binding transcription factor activity"/>
    <property type="evidence" value="ECO:0007669"/>
    <property type="project" value="InterPro"/>
</dbReference>
<protein>
    <submittedName>
        <fullName evidence="7">Ethylene-responsive transcription factor</fullName>
    </submittedName>
</protein>
<keyword evidence="4" id="KW-0804">Transcription</keyword>
<dbReference type="PANTHER" id="PTHR31194">
    <property type="entry name" value="SHN SHINE , DNA BINDING / TRANSCRIPTION FACTOR"/>
    <property type="match status" value="1"/>
</dbReference>
<dbReference type="InterPro" id="IPR016177">
    <property type="entry name" value="DNA-bd_dom_sf"/>
</dbReference>
<keyword evidence="2" id="KW-0805">Transcription regulation</keyword>
<dbReference type="Proteomes" id="UP001163823">
    <property type="component" value="Chromosome 3"/>
</dbReference>
<dbReference type="AlphaFoldDB" id="A0AAD7Q5A1"/>
<dbReference type="GO" id="GO:0003677">
    <property type="term" value="F:DNA binding"/>
    <property type="evidence" value="ECO:0007669"/>
    <property type="project" value="UniProtKB-KW"/>
</dbReference>
<evidence type="ECO:0000256" key="2">
    <source>
        <dbReference type="ARBA" id="ARBA00023015"/>
    </source>
</evidence>
<dbReference type="CDD" id="cd00018">
    <property type="entry name" value="AP2"/>
    <property type="match status" value="1"/>
</dbReference>
<keyword evidence="5" id="KW-0539">Nucleus</keyword>
<dbReference type="EMBL" id="JARAOO010000003">
    <property type="protein sequence ID" value="KAJ7975118.1"/>
    <property type="molecule type" value="Genomic_DNA"/>
</dbReference>
<evidence type="ECO:0000259" key="6">
    <source>
        <dbReference type="PROSITE" id="PS51032"/>
    </source>
</evidence>
<evidence type="ECO:0000256" key="5">
    <source>
        <dbReference type="ARBA" id="ARBA00023242"/>
    </source>
</evidence>
<evidence type="ECO:0000313" key="7">
    <source>
        <dbReference type="EMBL" id="KAJ7975118.1"/>
    </source>
</evidence>
<dbReference type="SUPFAM" id="SSF54171">
    <property type="entry name" value="DNA-binding domain"/>
    <property type="match status" value="1"/>
</dbReference>
<evidence type="ECO:0000256" key="4">
    <source>
        <dbReference type="ARBA" id="ARBA00023163"/>
    </source>
</evidence>
<sequence length="185" mass="21530">MRKVRIIFHDPDATDSSSEEDWCIWEGKQPSPLQKNTDCEKTIVNHKLLNTGNRKLSSIYRGVRRRKSGRYAAEIRDPIRRSRIWLGTFRTAEEAAHAYDKKREEFDRMQLDTRKKDKSIDLSDELEETSDLDCPPSPLSVLDALSSGIDKSLKEDCLELNFNTPEQNSLPQFGGKFEQFFLRYQ</sequence>
<evidence type="ECO:0000256" key="3">
    <source>
        <dbReference type="ARBA" id="ARBA00023125"/>
    </source>
</evidence>
<accession>A0AAD7Q5A1</accession>
<dbReference type="Gene3D" id="3.30.730.10">
    <property type="entry name" value="AP2/ERF domain"/>
    <property type="match status" value="1"/>
</dbReference>